<gene>
    <name evidence="3" type="primary">LOC109126868</name>
</gene>
<keyword evidence="2" id="KW-1185">Reference proteome</keyword>
<evidence type="ECO:0000259" key="1">
    <source>
        <dbReference type="Pfam" id="PF07727"/>
    </source>
</evidence>
<protein>
    <submittedName>
        <fullName evidence="3">Uncharacterized protein LOC109126868</fullName>
    </submittedName>
</protein>
<sequence>MDVKNAFLHGDLVEKVYMKQPAGFVDKDKPDHVCLLHKSLYGLKQSPRAWYDKFSTFLLEFGFLCSLWDPSLFVYSRNNDMIFLLLYVDDMIITGSNSHTLTHLLAELSKQFRMKDLGRAHYFLGIQLQYFPDGMFMSQQKYAEDLLIAAQMENCASMPTPLPLELDKVPDQQTEFPEPTYFRSLAGKLQYLTLTRPDIQFAVNYVCQKMHKPTTSDFHLLK</sequence>
<reference evidence="2" key="1">
    <citation type="journal article" date="2014" name="Nat. Commun.">
        <title>The emerging biofuel crop Camelina sativa retains a highly undifferentiated hexaploid genome structure.</title>
        <authorList>
            <person name="Kagale S."/>
            <person name="Koh C."/>
            <person name="Nixon J."/>
            <person name="Bollina V."/>
            <person name="Clarke W.E."/>
            <person name="Tuteja R."/>
            <person name="Spillane C."/>
            <person name="Robinson S.J."/>
            <person name="Links M.G."/>
            <person name="Clarke C."/>
            <person name="Higgins E.E."/>
            <person name="Huebert T."/>
            <person name="Sharpe A.G."/>
            <person name="Parkin I.A."/>
        </authorList>
    </citation>
    <scope>NUCLEOTIDE SEQUENCE [LARGE SCALE GENOMIC DNA]</scope>
    <source>
        <strain evidence="2">cv. DH55</strain>
    </source>
</reference>
<dbReference type="Pfam" id="PF07727">
    <property type="entry name" value="RVT_2"/>
    <property type="match status" value="1"/>
</dbReference>
<dbReference type="GeneID" id="109126868"/>
<accession>A0ABM1QHR4</accession>
<dbReference type="PANTHER" id="PTHR11439:SF463">
    <property type="entry name" value="REVERSE TRANSCRIPTASE TY1_COPIA-TYPE DOMAIN-CONTAINING PROTEIN"/>
    <property type="match status" value="1"/>
</dbReference>
<organism evidence="2 3">
    <name type="scientific">Camelina sativa</name>
    <name type="common">False flax</name>
    <name type="synonym">Myagrum sativum</name>
    <dbReference type="NCBI Taxonomy" id="90675"/>
    <lineage>
        <taxon>Eukaryota</taxon>
        <taxon>Viridiplantae</taxon>
        <taxon>Streptophyta</taxon>
        <taxon>Embryophyta</taxon>
        <taxon>Tracheophyta</taxon>
        <taxon>Spermatophyta</taxon>
        <taxon>Magnoliopsida</taxon>
        <taxon>eudicotyledons</taxon>
        <taxon>Gunneridae</taxon>
        <taxon>Pentapetalae</taxon>
        <taxon>rosids</taxon>
        <taxon>malvids</taxon>
        <taxon>Brassicales</taxon>
        <taxon>Brassicaceae</taxon>
        <taxon>Camelineae</taxon>
        <taxon>Camelina</taxon>
    </lineage>
</organism>
<dbReference type="Proteomes" id="UP000694864">
    <property type="component" value="Chromosome 2"/>
</dbReference>
<dbReference type="PANTHER" id="PTHR11439">
    <property type="entry name" value="GAG-POL-RELATED RETROTRANSPOSON"/>
    <property type="match status" value="1"/>
</dbReference>
<evidence type="ECO:0000313" key="2">
    <source>
        <dbReference type="Proteomes" id="UP000694864"/>
    </source>
</evidence>
<feature type="domain" description="Reverse transcriptase Ty1/copia-type" evidence="1">
    <location>
        <begin position="1"/>
        <end position="162"/>
    </location>
</feature>
<dbReference type="SUPFAM" id="SSF56672">
    <property type="entry name" value="DNA/RNA polymerases"/>
    <property type="match status" value="1"/>
</dbReference>
<dbReference type="InterPro" id="IPR013103">
    <property type="entry name" value="RVT_2"/>
</dbReference>
<proteinExistence type="predicted"/>
<dbReference type="InterPro" id="IPR043502">
    <property type="entry name" value="DNA/RNA_pol_sf"/>
</dbReference>
<evidence type="ECO:0000313" key="3">
    <source>
        <dbReference type="RefSeq" id="XP_019086302.1"/>
    </source>
</evidence>
<dbReference type="RefSeq" id="XP_019086302.1">
    <property type="nucleotide sequence ID" value="XM_019230757.1"/>
</dbReference>
<name>A0ABM1QHR4_CAMSA</name>
<reference evidence="3" key="2">
    <citation type="submission" date="2025-08" db="UniProtKB">
        <authorList>
            <consortium name="RefSeq"/>
        </authorList>
    </citation>
    <scope>IDENTIFICATION</scope>
    <source>
        <tissue evidence="3">Leaf</tissue>
    </source>
</reference>